<feature type="chain" id="PRO_5045587671" evidence="1">
    <location>
        <begin position="20"/>
        <end position="274"/>
    </location>
</feature>
<gene>
    <name evidence="2" type="ORF">GCM10009710_04320</name>
</gene>
<dbReference type="EMBL" id="BAAAME010000002">
    <property type="protein sequence ID" value="GAA1726771.1"/>
    <property type="molecule type" value="Genomic_DNA"/>
</dbReference>
<name>A0ABN2JGU1_9ACTN</name>
<evidence type="ECO:0000313" key="3">
    <source>
        <dbReference type="Proteomes" id="UP001501057"/>
    </source>
</evidence>
<dbReference type="Proteomes" id="UP001501057">
    <property type="component" value="Unassembled WGS sequence"/>
</dbReference>
<sequence length="274" mass="29626">MKLRWLLVGALVFTGVVVAATLNDREPNRAEYCVADVEGTRAQVDLEQARWTSLMAAMAQNRGLPPRATTIAIATAFQESRIHNIDYGDRDSVGLFQQRPSQGWGTVEQIMDPRYSIGEFYDGLVEIPDYTTLEITVAAQAVQRSAFPEAYAQHEPASRSLASSLRGYSPAAFTCQLNESDPGSAAAVLDDVNAAFGSLGGEVTDDAVVTRFTGAAEDTRIRGWALAQYAVANASHLGIHAVTFDGRRWTIEDSPDGWVEDPAAAADTVTILTR</sequence>
<reference evidence="2 3" key="1">
    <citation type="journal article" date="2019" name="Int. J. Syst. Evol. Microbiol.">
        <title>The Global Catalogue of Microorganisms (GCM) 10K type strain sequencing project: providing services to taxonomists for standard genome sequencing and annotation.</title>
        <authorList>
            <consortium name="The Broad Institute Genomics Platform"/>
            <consortium name="The Broad Institute Genome Sequencing Center for Infectious Disease"/>
            <person name="Wu L."/>
            <person name="Ma J."/>
        </authorList>
    </citation>
    <scope>NUCLEOTIDE SEQUENCE [LARGE SCALE GENOMIC DNA]</scope>
    <source>
        <strain evidence="2 3">JCM 13518</strain>
    </source>
</reference>
<dbReference type="RefSeq" id="WP_344197254.1">
    <property type="nucleotide sequence ID" value="NZ_BAAAME010000002.1"/>
</dbReference>
<organism evidence="2 3">
    <name type="scientific">Aeromicrobium alkaliterrae</name>
    <dbReference type="NCBI Taxonomy" id="302168"/>
    <lineage>
        <taxon>Bacteria</taxon>
        <taxon>Bacillati</taxon>
        <taxon>Actinomycetota</taxon>
        <taxon>Actinomycetes</taxon>
        <taxon>Propionibacteriales</taxon>
        <taxon>Nocardioidaceae</taxon>
        <taxon>Aeromicrobium</taxon>
    </lineage>
</organism>
<comment type="caution">
    <text evidence="2">The sequence shown here is derived from an EMBL/GenBank/DDBJ whole genome shotgun (WGS) entry which is preliminary data.</text>
</comment>
<evidence type="ECO:0000256" key="1">
    <source>
        <dbReference type="SAM" id="SignalP"/>
    </source>
</evidence>
<protein>
    <submittedName>
        <fullName evidence="2">Heavy metal transporter</fullName>
    </submittedName>
</protein>
<proteinExistence type="predicted"/>
<accession>A0ABN2JGU1</accession>
<evidence type="ECO:0000313" key="2">
    <source>
        <dbReference type="EMBL" id="GAA1726771.1"/>
    </source>
</evidence>
<keyword evidence="1" id="KW-0732">Signal</keyword>
<feature type="signal peptide" evidence="1">
    <location>
        <begin position="1"/>
        <end position="19"/>
    </location>
</feature>
<keyword evidence="3" id="KW-1185">Reference proteome</keyword>